<accession>A0ABR3MV84</accession>
<dbReference type="Proteomes" id="UP001558613">
    <property type="component" value="Unassembled WGS sequence"/>
</dbReference>
<organism evidence="2 3">
    <name type="scientific">Cirrhinus molitorella</name>
    <name type="common">mud carp</name>
    <dbReference type="NCBI Taxonomy" id="172907"/>
    <lineage>
        <taxon>Eukaryota</taxon>
        <taxon>Metazoa</taxon>
        <taxon>Chordata</taxon>
        <taxon>Craniata</taxon>
        <taxon>Vertebrata</taxon>
        <taxon>Euteleostomi</taxon>
        <taxon>Actinopterygii</taxon>
        <taxon>Neopterygii</taxon>
        <taxon>Teleostei</taxon>
        <taxon>Ostariophysi</taxon>
        <taxon>Cypriniformes</taxon>
        <taxon>Cyprinidae</taxon>
        <taxon>Labeoninae</taxon>
        <taxon>Labeonini</taxon>
        <taxon>Cirrhinus</taxon>
    </lineage>
</organism>
<dbReference type="EMBL" id="JAYMGO010000009">
    <property type="protein sequence ID" value="KAL1268543.1"/>
    <property type="molecule type" value="Genomic_DNA"/>
</dbReference>
<evidence type="ECO:0000313" key="3">
    <source>
        <dbReference type="Proteomes" id="UP001558613"/>
    </source>
</evidence>
<proteinExistence type="predicted"/>
<gene>
    <name evidence="2" type="ORF">QQF64_033906</name>
</gene>
<evidence type="ECO:0000256" key="1">
    <source>
        <dbReference type="SAM" id="MobiDB-lite"/>
    </source>
</evidence>
<protein>
    <submittedName>
        <fullName evidence="2">Uncharacterized protein</fullName>
    </submittedName>
</protein>
<sequence>MPGTNRSPKTDDVRPGHEARAKKVDLTVFWLDLTTAYRVRRVVPTCMGSASVATDDAAAAVAAPDVLGELETMQRSITWARGRLITAPAADELLQDLNEYREEVKAHRQHGQQAKFNKPNNSQPPADGVRNDAAHDGEVQNDVAALPTVDKVPITSLTQRSATVNDAGKVTEVVPTDKPNEEEGVVTAKERRNTCS</sequence>
<feature type="compositionally biased region" description="Polar residues" evidence="1">
    <location>
        <begin position="111"/>
        <end position="124"/>
    </location>
</feature>
<evidence type="ECO:0000313" key="2">
    <source>
        <dbReference type="EMBL" id="KAL1268543.1"/>
    </source>
</evidence>
<name>A0ABR3MV84_9TELE</name>
<feature type="region of interest" description="Disordered" evidence="1">
    <location>
        <begin position="164"/>
        <end position="196"/>
    </location>
</feature>
<feature type="region of interest" description="Disordered" evidence="1">
    <location>
        <begin position="103"/>
        <end position="133"/>
    </location>
</feature>
<reference evidence="2 3" key="1">
    <citation type="submission" date="2023-09" db="EMBL/GenBank/DDBJ databases">
        <authorList>
            <person name="Wang M."/>
        </authorList>
    </citation>
    <scope>NUCLEOTIDE SEQUENCE [LARGE SCALE GENOMIC DNA]</scope>
    <source>
        <strain evidence="2">GT-2023</strain>
        <tissue evidence="2">Liver</tissue>
    </source>
</reference>
<keyword evidence="3" id="KW-1185">Reference proteome</keyword>
<comment type="caution">
    <text evidence="2">The sequence shown here is derived from an EMBL/GenBank/DDBJ whole genome shotgun (WGS) entry which is preliminary data.</text>
</comment>